<sequence length="106" mass="12167">MIYIHRFKVAFGHKQREIKKIYDTYEEAKAQQCVLGGSIQAYEAVENIHANEHYKDLVVDEVACIIDDMSTTAPGSPRMLKAGSPEWDSYKIKTLNNIRNMLAEIY</sequence>
<dbReference type="EMBL" id="PP554580">
    <property type="protein sequence ID" value="XCD29892.1"/>
    <property type="molecule type" value="Genomic_DNA"/>
</dbReference>
<organism evidence="1">
    <name type="scientific">Salmonella phage PMBT35</name>
    <dbReference type="NCBI Taxonomy" id="3137287"/>
    <lineage>
        <taxon>Viruses</taxon>
    </lineage>
</organism>
<name>A0AAU8BV45_9VIRU</name>
<accession>A0AAU8BV45</accession>
<protein>
    <submittedName>
        <fullName evidence="1">Uncharacterized protein</fullName>
    </submittedName>
</protein>
<evidence type="ECO:0000313" key="1">
    <source>
        <dbReference type="EMBL" id="XCD29892.1"/>
    </source>
</evidence>
<proteinExistence type="predicted"/>
<reference evidence="1" key="1">
    <citation type="submission" date="2024-03" db="EMBL/GenBank/DDBJ databases">
        <title>This phage originates from the Bacteriophage catalogue of the Bacteriophage Competence Centre, Department of Microbiology und Biotechnology, Max Rubner-Institut, Kiel, Germany.</title>
        <authorList>
            <person name="Sprotte S."/>
            <person name="Brinks E."/>
        </authorList>
    </citation>
    <scope>NUCLEOTIDE SEQUENCE</scope>
</reference>